<dbReference type="RefSeq" id="WP_115346292.1">
    <property type="nucleotide sequence ID" value="NZ_UGPG01000001.1"/>
</dbReference>
<dbReference type="GO" id="GO:0005737">
    <property type="term" value="C:cytoplasm"/>
    <property type="evidence" value="ECO:0007669"/>
    <property type="project" value="TreeGrafter"/>
</dbReference>
<dbReference type="Gene3D" id="3.20.20.140">
    <property type="entry name" value="Metal-dependent hydrolases"/>
    <property type="match status" value="1"/>
</dbReference>
<evidence type="ECO:0000256" key="2">
    <source>
        <dbReference type="ARBA" id="ARBA00009152"/>
    </source>
</evidence>
<evidence type="ECO:0000256" key="7">
    <source>
        <dbReference type="ARBA" id="ARBA00049158"/>
    </source>
</evidence>
<evidence type="ECO:0000256" key="5">
    <source>
        <dbReference type="ARBA" id="ARBA00022801"/>
    </source>
</evidence>
<name>A0A378MGG5_LISGR</name>
<dbReference type="AlphaFoldDB" id="A0A378MGG5"/>
<keyword evidence="4 8" id="KW-0028">Amino-acid biosynthesis</keyword>
<dbReference type="Pfam" id="PF13263">
    <property type="entry name" value="PHP_C"/>
    <property type="match status" value="1"/>
</dbReference>
<dbReference type="PANTHER" id="PTHR21039">
    <property type="entry name" value="HISTIDINOL PHOSPHATASE-RELATED"/>
    <property type="match status" value="1"/>
</dbReference>
<sequence>MLKKDGHTHTEFCPHGSNDDVELYIRSAIQQGFSHYAITEHAPLPPELLEQSGGAPKVVETGAMALTDVRYYLQKMHALKHKYASDITIEVGFEVDYLKPFENWTRDFLAEYGKQLDDGILSVHFLPGKDGYRGIDFSPEDYQEGIIGYYGDFAKARSAYFDMVAASIEADLGSYKPKRIGHLSLCQKFQHYFNEGTEWTAQAMEQMTELLQSVKRRNYELDYNAAGLFKDYCRETYPPEQVVQRAKQMGIPLVYGSDAHQASEVGRGY</sequence>
<dbReference type="PANTHER" id="PTHR21039:SF0">
    <property type="entry name" value="HISTIDINOL-PHOSPHATASE"/>
    <property type="match status" value="1"/>
</dbReference>
<gene>
    <name evidence="10" type="primary">hisK</name>
    <name evidence="10" type="ORF">NCTC10815_02747</name>
</gene>
<dbReference type="Proteomes" id="UP000254879">
    <property type="component" value="Unassembled WGS sequence"/>
</dbReference>
<evidence type="ECO:0000313" key="11">
    <source>
        <dbReference type="Proteomes" id="UP000254879"/>
    </source>
</evidence>
<dbReference type="GO" id="GO:0000105">
    <property type="term" value="P:L-histidine biosynthetic process"/>
    <property type="evidence" value="ECO:0007669"/>
    <property type="project" value="UniProtKB-UniRule"/>
</dbReference>
<dbReference type="SUPFAM" id="SSF89550">
    <property type="entry name" value="PHP domain-like"/>
    <property type="match status" value="1"/>
</dbReference>
<dbReference type="EMBL" id="UGPG01000001">
    <property type="protein sequence ID" value="STY45371.1"/>
    <property type="molecule type" value="Genomic_DNA"/>
</dbReference>
<dbReference type="InterPro" id="IPR004013">
    <property type="entry name" value="PHP_dom"/>
</dbReference>
<dbReference type="NCBIfam" id="TIGR01856">
    <property type="entry name" value="hisJ_fam"/>
    <property type="match status" value="1"/>
</dbReference>
<evidence type="ECO:0000259" key="9">
    <source>
        <dbReference type="Pfam" id="PF02811"/>
    </source>
</evidence>
<comment type="pathway">
    <text evidence="1 8">Amino-acid biosynthesis; L-histidine biosynthesis; L-histidine from 5-phospho-alpha-D-ribose 1-diphosphate: step 8/9.</text>
</comment>
<evidence type="ECO:0000256" key="6">
    <source>
        <dbReference type="ARBA" id="ARBA00023102"/>
    </source>
</evidence>
<evidence type="ECO:0000256" key="3">
    <source>
        <dbReference type="ARBA" id="ARBA00013085"/>
    </source>
</evidence>
<comment type="catalytic activity">
    <reaction evidence="7 8">
        <text>L-histidinol phosphate + H2O = L-histidinol + phosphate</text>
        <dbReference type="Rhea" id="RHEA:14465"/>
        <dbReference type="ChEBI" id="CHEBI:15377"/>
        <dbReference type="ChEBI" id="CHEBI:43474"/>
        <dbReference type="ChEBI" id="CHEBI:57699"/>
        <dbReference type="ChEBI" id="CHEBI:57980"/>
        <dbReference type="EC" id="3.1.3.15"/>
    </reaction>
</comment>
<evidence type="ECO:0000256" key="1">
    <source>
        <dbReference type="ARBA" id="ARBA00004970"/>
    </source>
</evidence>
<dbReference type="Pfam" id="PF02811">
    <property type="entry name" value="PHP"/>
    <property type="match status" value="1"/>
</dbReference>
<protein>
    <recommendedName>
        <fullName evidence="3 8">Histidinol-phosphatase</fullName>
        <shortName evidence="8">HolPase</shortName>
        <ecNumber evidence="3 8">3.1.3.15</ecNumber>
    </recommendedName>
</protein>
<keyword evidence="6 8" id="KW-0368">Histidine biosynthesis</keyword>
<evidence type="ECO:0000313" key="10">
    <source>
        <dbReference type="EMBL" id="STY45371.1"/>
    </source>
</evidence>
<evidence type="ECO:0000256" key="4">
    <source>
        <dbReference type="ARBA" id="ARBA00022605"/>
    </source>
</evidence>
<comment type="similarity">
    <text evidence="2 8">Belongs to the PHP hydrolase family. HisK subfamily.</text>
</comment>
<dbReference type="EC" id="3.1.3.15" evidence="3 8"/>
<dbReference type="NCBIfam" id="NF005996">
    <property type="entry name" value="PRK08123.1"/>
    <property type="match status" value="1"/>
</dbReference>
<reference evidence="10 11" key="1">
    <citation type="submission" date="2018-06" db="EMBL/GenBank/DDBJ databases">
        <authorList>
            <consortium name="Pathogen Informatics"/>
            <person name="Doyle S."/>
        </authorList>
    </citation>
    <scope>NUCLEOTIDE SEQUENCE [LARGE SCALE GENOMIC DNA]</scope>
    <source>
        <strain evidence="11">NCTC 10815</strain>
    </source>
</reference>
<dbReference type="InterPro" id="IPR010140">
    <property type="entry name" value="Histidinol_P_phosphatase_HisJ"/>
</dbReference>
<dbReference type="UniPathway" id="UPA00031">
    <property type="reaction ID" value="UER00013"/>
</dbReference>
<accession>A0A378MGG5</accession>
<evidence type="ECO:0000256" key="8">
    <source>
        <dbReference type="RuleBase" id="RU366003"/>
    </source>
</evidence>
<dbReference type="GO" id="GO:0004401">
    <property type="term" value="F:histidinol-phosphatase activity"/>
    <property type="evidence" value="ECO:0007669"/>
    <property type="project" value="UniProtKB-UniRule"/>
</dbReference>
<feature type="domain" description="PHP" evidence="9">
    <location>
        <begin position="5"/>
        <end position="225"/>
    </location>
</feature>
<organism evidence="10 11">
    <name type="scientific">Listeria grayi</name>
    <name type="common">Listeria murrayi</name>
    <dbReference type="NCBI Taxonomy" id="1641"/>
    <lineage>
        <taxon>Bacteria</taxon>
        <taxon>Bacillati</taxon>
        <taxon>Bacillota</taxon>
        <taxon>Bacilli</taxon>
        <taxon>Bacillales</taxon>
        <taxon>Listeriaceae</taxon>
        <taxon>Listeria</taxon>
    </lineage>
</organism>
<dbReference type="CDD" id="cd12110">
    <property type="entry name" value="PHP_HisPPase_Hisj_like"/>
    <property type="match status" value="1"/>
</dbReference>
<dbReference type="InterPro" id="IPR016195">
    <property type="entry name" value="Pol/histidinol_Pase-like"/>
</dbReference>
<proteinExistence type="inferred from homology"/>
<keyword evidence="5 8" id="KW-0378">Hydrolase</keyword>